<evidence type="ECO:0000256" key="1">
    <source>
        <dbReference type="SAM" id="MobiDB-lite"/>
    </source>
</evidence>
<organism evidence="2 3">
    <name type="scientific">Araneus ventricosus</name>
    <name type="common">Orbweaver spider</name>
    <name type="synonym">Epeira ventricosa</name>
    <dbReference type="NCBI Taxonomy" id="182803"/>
    <lineage>
        <taxon>Eukaryota</taxon>
        <taxon>Metazoa</taxon>
        <taxon>Ecdysozoa</taxon>
        <taxon>Arthropoda</taxon>
        <taxon>Chelicerata</taxon>
        <taxon>Arachnida</taxon>
        <taxon>Araneae</taxon>
        <taxon>Araneomorphae</taxon>
        <taxon>Entelegynae</taxon>
        <taxon>Araneoidea</taxon>
        <taxon>Araneidae</taxon>
        <taxon>Araneus</taxon>
    </lineage>
</organism>
<name>A0A4Y2AQZ0_ARAVE</name>
<keyword evidence="3" id="KW-1185">Reference proteome</keyword>
<sequence length="221" mass="24748">MWRNLKFITSHILDTTQTPNSKCCHLARKPFFPSRPSLTLCFALCLSEETPKPPLLISQFASSSRQDLLMFQASLKYHINSKPLKEIAKGQPIFQLIFIAKKKWSSHTITPHRSGQSLANIFPTRSCSLRAGIPNLWYAHPWSTLSLSFRVYSASASHSSEEGSMTQGQGFRDQRPTLSLPSPRVPEKDEGCRRVRTNRMGTEEAARGLTGGGGKIRQAFT</sequence>
<dbReference type="AlphaFoldDB" id="A0A4Y2AQZ0"/>
<dbReference type="EMBL" id="BGPR01000026">
    <property type="protein sequence ID" value="GBL81615.1"/>
    <property type="molecule type" value="Genomic_DNA"/>
</dbReference>
<protein>
    <submittedName>
        <fullName evidence="2">Uncharacterized protein</fullName>
    </submittedName>
</protein>
<evidence type="ECO:0000313" key="2">
    <source>
        <dbReference type="EMBL" id="GBL81615.1"/>
    </source>
</evidence>
<dbReference type="Proteomes" id="UP000499080">
    <property type="component" value="Unassembled WGS sequence"/>
</dbReference>
<proteinExistence type="predicted"/>
<reference evidence="2 3" key="1">
    <citation type="journal article" date="2019" name="Sci. Rep.">
        <title>Orb-weaving spider Araneus ventricosus genome elucidates the spidroin gene catalogue.</title>
        <authorList>
            <person name="Kono N."/>
            <person name="Nakamura H."/>
            <person name="Ohtoshi R."/>
            <person name="Moran D.A.P."/>
            <person name="Shinohara A."/>
            <person name="Yoshida Y."/>
            <person name="Fujiwara M."/>
            <person name="Mori M."/>
            <person name="Tomita M."/>
            <person name="Arakawa K."/>
        </authorList>
    </citation>
    <scope>NUCLEOTIDE SEQUENCE [LARGE SCALE GENOMIC DNA]</scope>
</reference>
<evidence type="ECO:0000313" key="3">
    <source>
        <dbReference type="Proteomes" id="UP000499080"/>
    </source>
</evidence>
<gene>
    <name evidence="2" type="ORF">AVEN_93411_1</name>
</gene>
<accession>A0A4Y2AQZ0</accession>
<comment type="caution">
    <text evidence="2">The sequence shown here is derived from an EMBL/GenBank/DDBJ whole genome shotgun (WGS) entry which is preliminary data.</text>
</comment>
<feature type="region of interest" description="Disordered" evidence="1">
    <location>
        <begin position="160"/>
        <end position="191"/>
    </location>
</feature>